<dbReference type="Gene3D" id="2.60.40.1960">
    <property type="match status" value="1"/>
</dbReference>
<feature type="disulfide bond" evidence="10">
    <location>
        <begin position="290"/>
        <end position="327"/>
    </location>
</feature>
<evidence type="ECO:0000256" key="7">
    <source>
        <dbReference type="ARBA" id="ARBA00022801"/>
    </source>
</evidence>
<dbReference type="InterPro" id="IPR001969">
    <property type="entry name" value="Aspartic_peptidase_AS"/>
</dbReference>
<dbReference type="PROSITE" id="PS51767">
    <property type="entry name" value="PEPTIDASE_A1"/>
    <property type="match status" value="1"/>
</dbReference>
<feature type="disulfide bond" evidence="10">
    <location>
        <begin position="85"/>
        <end position="90"/>
    </location>
</feature>
<evidence type="ECO:0000256" key="4">
    <source>
        <dbReference type="ARBA" id="ARBA00022670"/>
    </source>
</evidence>
<keyword evidence="6" id="KW-0222">Digestion</keyword>
<organism evidence="13 14">
    <name type="scientific">Scyliorhinus torazame</name>
    <name type="common">Cloudy catshark</name>
    <name type="synonym">Catulus torazame</name>
    <dbReference type="NCBI Taxonomy" id="75743"/>
    <lineage>
        <taxon>Eukaryota</taxon>
        <taxon>Metazoa</taxon>
        <taxon>Chordata</taxon>
        <taxon>Craniata</taxon>
        <taxon>Vertebrata</taxon>
        <taxon>Chondrichthyes</taxon>
        <taxon>Elasmobranchii</taxon>
        <taxon>Galeomorphii</taxon>
        <taxon>Galeoidea</taxon>
        <taxon>Carcharhiniformes</taxon>
        <taxon>Scyliorhinidae</taxon>
        <taxon>Scyliorhinus</taxon>
    </lineage>
</organism>
<feature type="domain" description="Peptidase A1" evidence="12">
    <location>
        <begin position="54"/>
        <end position="363"/>
    </location>
</feature>
<proteinExistence type="inferred from homology"/>
<comment type="caution">
    <text evidence="13">The sequence shown here is derived from an EMBL/GenBank/DDBJ whole genome shotgun (WGS) entry which is preliminary data.</text>
</comment>
<dbReference type="PROSITE" id="PS00141">
    <property type="entry name" value="ASP_PROTEASE"/>
    <property type="match status" value="2"/>
</dbReference>
<dbReference type="Pfam" id="PF00026">
    <property type="entry name" value="Asp"/>
    <property type="match status" value="1"/>
</dbReference>
<dbReference type="Gene3D" id="2.40.70.10">
    <property type="entry name" value="Acid Proteases"/>
    <property type="match status" value="2"/>
</dbReference>
<gene>
    <name evidence="13" type="ORF">scyTo_0015173</name>
</gene>
<evidence type="ECO:0000256" key="11">
    <source>
        <dbReference type="RuleBase" id="RU000454"/>
    </source>
</evidence>
<protein>
    <recommendedName>
        <fullName evidence="3">pepsin A</fullName>
        <ecNumber evidence="3">3.4.23.1</ecNumber>
    </recommendedName>
</protein>
<keyword evidence="7 11" id="KW-0378">Hydrolase</keyword>
<feature type="active site" evidence="9">
    <location>
        <position position="256"/>
    </location>
</feature>
<keyword evidence="4 11" id="KW-0645">Protease</keyword>
<dbReference type="PRINTS" id="PR00792">
    <property type="entry name" value="PEPSIN"/>
</dbReference>
<dbReference type="PANTHER" id="PTHR47966:SF22">
    <property type="entry name" value="PEPSIN A-3-RELATED"/>
    <property type="match status" value="1"/>
</dbReference>
<evidence type="ECO:0000313" key="13">
    <source>
        <dbReference type="EMBL" id="GCB67922.1"/>
    </source>
</evidence>
<dbReference type="EMBL" id="BFAA01008471">
    <property type="protein sequence ID" value="GCB67922.1"/>
    <property type="molecule type" value="Genomic_DNA"/>
</dbReference>
<dbReference type="FunFam" id="2.40.70.10:FF:000006">
    <property type="entry name" value="Cathepsin E"/>
    <property type="match status" value="1"/>
</dbReference>
<keyword evidence="14" id="KW-1185">Reference proteome</keyword>
<evidence type="ECO:0000259" key="12">
    <source>
        <dbReference type="PROSITE" id="PS51767"/>
    </source>
</evidence>
<dbReference type="InterPro" id="IPR001461">
    <property type="entry name" value="Aspartic_peptidase_A1"/>
</dbReference>
<dbReference type="InterPro" id="IPR021109">
    <property type="entry name" value="Peptidase_aspartic_dom_sf"/>
</dbReference>
<accession>A0A401P465</accession>
<reference evidence="13 14" key="1">
    <citation type="journal article" date="2018" name="Nat. Ecol. Evol.">
        <title>Shark genomes provide insights into elasmobranch evolution and the origin of vertebrates.</title>
        <authorList>
            <person name="Hara Y"/>
            <person name="Yamaguchi K"/>
            <person name="Onimaru K"/>
            <person name="Kadota M"/>
            <person name="Koyanagi M"/>
            <person name="Keeley SD"/>
            <person name="Tatsumi K"/>
            <person name="Tanaka K"/>
            <person name="Motone F"/>
            <person name="Kageyama Y"/>
            <person name="Nozu R"/>
            <person name="Adachi N"/>
            <person name="Nishimura O"/>
            <person name="Nakagawa R"/>
            <person name="Tanegashima C"/>
            <person name="Kiyatake I"/>
            <person name="Matsumoto R"/>
            <person name="Murakumo K"/>
            <person name="Nishida K"/>
            <person name="Terakita A"/>
            <person name="Kuratani S"/>
            <person name="Sato K"/>
            <person name="Hyodo S Kuraku.S."/>
        </authorList>
    </citation>
    <scope>NUCLEOTIDE SEQUENCE [LARGE SCALE GENOMIC DNA]</scope>
</reference>
<evidence type="ECO:0000256" key="10">
    <source>
        <dbReference type="PIRSR" id="PIRSR601461-2"/>
    </source>
</evidence>
<dbReference type="AlphaFoldDB" id="A0A401P465"/>
<evidence type="ECO:0000313" key="14">
    <source>
        <dbReference type="Proteomes" id="UP000288216"/>
    </source>
</evidence>
<evidence type="ECO:0000256" key="8">
    <source>
        <dbReference type="ARBA" id="ARBA00023157"/>
    </source>
</evidence>
<dbReference type="SUPFAM" id="SSF50630">
    <property type="entry name" value="Acid proteases"/>
    <property type="match status" value="1"/>
</dbReference>
<sequence length="366" mass="39772">MPLFKGKSARDVLQEKGLLEDFLKNHPHDPCSKFEGPSSLAVNEPMINYLDLSYYGTISIGSPPQSFTVIFDTGSSNLWVPSTSCYAASCTKHRQFNPKRSSTYYTRNQGVSIQYGTGAMDGILGYDTVRISNMVIRDQEFGLATSEPGGFFGYVKFDGILGMGYQSLAASGATTVFHNMLAQHLVDQHLFSVYLTRQNGGYGSEILFGGIDSSHYTGQIHWVPVTREAYWQINIDRVTIDGQVVACREGCAAIVDTGTSLLVGSTSAINTIQNRIGATEGYYGMYSIDCNKVSSMPDVVFTINGVDFPLPAQAYTLQSSYNGQRSCSSGFGGGGGDLWILGDVFIGEYYSIFDHGNNRVGLAQAV</sequence>
<dbReference type="InterPro" id="IPR012848">
    <property type="entry name" value="Aspartic_peptidase_N"/>
</dbReference>
<evidence type="ECO:0000256" key="5">
    <source>
        <dbReference type="ARBA" id="ARBA00022750"/>
    </source>
</evidence>
<dbReference type="Gene3D" id="6.10.140.60">
    <property type="match status" value="1"/>
</dbReference>
<dbReference type="STRING" id="75743.A0A401P465"/>
<dbReference type="GO" id="GO:0006508">
    <property type="term" value="P:proteolysis"/>
    <property type="evidence" value="ECO:0007669"/>
    <property type="project" value="UniProtKB-KW"/>
</dbReference>
<dbReference type="PANTHER" id="PTHR47966">
    <property type="entry name" value="BETA-SITE APP-CLEAVING ENZYME, ISOFORM A-RELATED"/>
    <property type="match status" value="1"/>
</dbReference>
<dbReference type="Proteomes" id="UP000288216">
    <property type="component" value="Unassembled WGS sequence"/>
</dbReference>
<dbReference type="EC" id="3.4.23.1" evidence="3"/>
<evidence type="ECO:0000256" key="9">
    <source>
        <dbReference type="PIRSR" id="PIRSR601461-1"/>
    </source>
</evidence>
<evidence type="ECO:0000256" key="3">
    <source>
        <dbReference type="ARBA" id="ARBA00011924"/>
    </source>
</evidence>
<evidence type="ECO:0000256" key="6">
    <source>
        <dbReference type="ARBA" id="ARBA00022757"/>
    </source>
</evidence>
<comment type="similarity">
    <text evidence="2 11">Belongs to the peptidase A1 family.</text>
</comment>
<feature type="disulfide bond" evidence="10">
    <location>
        <begin position="247"/>
        <end position="251"/>
    </location>
</feature>
<evidence type="ECO:0000256" key="2">
    <source>
        <dbReference type="ARBA" id="ARBA00007447"/>
    </source>
</evidence>
<dbReference type="GO" id="GO:0007586">
    <property type="term" value="P:digestion"/>
    <property type="evidence" value="ECO:0007669"/>
    <property type="project" value="UniProtKB-KW"/>
</dbReference>
<evidence type="ECO:0000256" key="1">
    <source>
        <dbReference type="ARBA" id="ARBA00002318"/>
    </source>
</evidence>
<keyword evidence="5 11" id="KW-0064">Aspartyl protease</keyword>
<comment type="function">
    <text evidence="1">Shows particularly broad specificity; although bonds involving phenylalanine and leucine are preferred, many others are also cleaved to some extent.</text>
</comment>
<dbReference type="InterPro" id="IPR033121">
    <property type="entry name" value="PEPTIDASE_A1"/>
</dbReference>
<dbReference type="GO" id="GO:0004190">
    <property type="term" value="F:aspartic-type endopeptidase activity"/>
    <property type="evidence" value="ECO:0007669"/>
    <property type="project" value="UniProtKB-KW"/>
</dbReference>
<dbReference type="Pfam" id="PF07966">
    <property type="entry name" value="A1_Propeptide"/>
    <property type="match status" value="1"/>
</dbReference>
<keyword evidence="8 10" id="KW-1015">Disulfide bond</keyword>
<feature type="active site" evidence="9">
    <location>
        <position position="72"/>
    </location>
</feature>
<dbReference type="OrthoDB" id="771136at2759"/>
<dbReference type="OMA" id="ANCEGHA"/>
<dbReference type="FunFam" id="2.40.70.10:FF:000004">
    <property type="entry name" value="Pepsin A"/>
    <property type="match status" value="1"/>
</dbReference>
<name>A0A401P465_SCYTO</name>